<name>A0AAD7GVB0_9AGAR</name>
<comment type="caution">
    <text evidence="2">The sequence shown here is derived from an EMBL/GenBank/DDBJ whole genome shotgun (WGS) entry which is preliminary data.</text>
</comment>
<dbReference type="Proteomes" id="UP001215598">
    <property type="component" value="Unassembled WGS sequence"/>
</dbReference>
<evidence type="ECO:0000313" key="3">
    <source>
        <dbReference type="Proteomes" id="UP001215598"/>
    </source>
</evidence>
<dbReference type="AlphaFoldDB" id="A0AAD7GVB0"/>
<sequence length="468" mass="48915">MIPSQLRELAEPPRDFIACKVPEHPGHNFICHAHFSSKENKTYWLLLGPLNEGAYTLKADCMRAKGRLGLSAASAVFVASLAEWKDVLPLWRKYCFHRHTKCDVHPAACMRGGPIHEHQVVEETARPKKRNAVKKEPTGKVKLEAVKQEPAGTPVKREPAGTTLAVKQEPAGTATKRKAEMQSPAMPNTPVRGETRRRAHARKAPMLSYTESSDDNDAHSVDSDFFFLSDSPSPSVPCRAKTVAGETALANPPSRAPSPTISVSSLSASALVNPPASRVTSPTISTVSSLSASSLAASKTNGKGKERAVSRVPVRASSAQTEKLRAAPLAGASHTTLGAVSAAHGATNRAGQPSASAISCAGPSASLVGSSAAASSISRAPAAIAGPSAAASSISHIGGPSHRGPSRGDVFYVSARGAVHHSRDQAFQDIDVGPIQPVMGYDAAMSYADKLVRGENGASGEDGMDLDV</sequence>
<proteinExistence type="predicted"/>
<feature type="region of interest" description="Disordered" evidence="1">
    <location>
        <begin position="168"/>
        <end position="217"/>
    </location>
</feature>
<protein>
    <submittedName>
        <fullName evidence="2">Uncharacterized protein</fullName>
    </submittedName>
</protein>
<feature type="region of interest" description="Disordered" evidence="1">
    <location>
        <begin position="290"/>
        <end position="321"/>
    </location>
</feature>
<evidence type="ECO:0000313" key="2">
    <source>
        <dbReference type="EMBL" id="KAJ7705918.1"/>
    </source>
</evidence>
<organism evidence="2 3">
    <name type="scientific">Mycena metata</name>
    <dbReference type="NCBI Taxonomy" id="1033252"/>
    <lineage>
        <taxon>Eukaryota</taxon>
        <taxon>Fungi</taxon>
        <taxon>Dikarya</taxon>
        <taxon>Basidiomycota</taxon>
        <taxon>Agaricomycotina</taxon>
        <taxon>Agaricomycetes</taxon>
        <taxon>Agaricomycetidae</taxon>
        <taxon>Agaricales</taxon>
        <taxon>Marasmiineae</taxon>
        <taxon>Mycenaceae</taxon>
        <taxon>Mycena</taxon>
    </lineage>
</organism>
<accession>A0AAD7GVB0</accession>
<dbReference type="EMBL" id="JARKIB010000462">
    <property type="protein sequence ID" value="KAJ7705918.1"/>
    <property type="molecule type" value="Genomic_DNA"/>
</dbReference>
<keyword evidence="3" id="KW-1185">Reference proteome</keyword>
<evidence type="ECO:0000256" key="1">
    <source>
        <dbReference type="SAM" id="MobiDB-lite"/>
    </source>
</evidence>
<reference evidence="2" key="1">
    <citation type="submission" date="2023-03" db="EMBL/GenBank/DDBJ databases">
        <title>Massive genome expansion in bonnet fungi (Mycena s.s.) driven by repeated elements and novel gene families across ecological guilds.</title>
        <authorList>
            <consortium name="Lawrence Berkeley National Laboratory"/>
            <person name="Harder C.B."/>
            <person name="Miyauchi S."/>
            <person name="Viragh M."/>
            <person name="Kuo A."/>
            <person name="Thoen E."/>
            <person name="Andreopoulos B."/>
            <person name="Lu D."/>
            <person name="Skrede I."/>
            <person name="Drula E."/>
            <person name="Henrissat B."/>
            <person name="Morin E."/>
            <person name="Kohler A."/>
            <person name="Barry K."/>
            <person name="LaButti K."/>
            <person name="Morin E."/>
            <person name="Salamov A."/>
            <person name="Lipzen A."/>
            <person name="Mereny Z."/>
            <person name="Hegedus B."/>
            <person name="Baldrian P."/>
            <person name="Stursova M."/>
            <person name="Weitz H."/>
            <person name="Taylor A."/>
            <person name="Grigoriev I.V."/>
            <person name="Nagy L.G."/>
            <person name="Martin F."/>
            <person name="Kauserud H."/>
        </authorList>
    </citation>
    <scope>NUCLEOTIDE SEQUENCE</scope>
    <source>
        <strain evidence="2">CBHHK182m</strain>
    </source>
</reference>
<gene>
    <name evidence="2" type="ORF">B0H16DRAFT_1482048</name>
</gene>